<reference evidence="1" key="2">
    <citation type="journal article" date="2014" name="ISME J.">
        <title>Microbial stratification in low pH oxic and suboxic macroscopic growths along an acid mine drainage.</title>
        <authorList>
            <person name="Mendez-Garcia C."/>
            <person name="Mesa V."/>
            <person name="Sprenger R.R."/>
            <person name="Richter M."/>
            <person name="Diez M.S."/>
            <person name="Solano J."/>
            <person name="Bargiela R."/>
            <person name="Golyshina O.V."/>
            <person name="Manteca A."/>
            <person name="Ramos J.L."/>
            <person name="Gallego J.R."/>
            <person name="Llorente I."/>
            <person name="Martins Dos Santos V.A."/>
            <person name="Jensen O.N."/>
            <person name="Pelaez A.I."/>
            <person name="Sanchez J."/>
            <person name="Ferrer M."/>
        </authorList>
    </citation>
    <scope>NUCLEOTIDE SEQUENCE</scope>
</reference>
<organism evidence="1">
    <name type="scientific">mine drainage metagenome</name>
    <dbReference type="NCBI Taxonomy" id="410659"/>
    <lineage>
        <taxon>unclassified sequences</taxon>
        <taxon>metagenomes</taxon>
        <taxon>ecological metagenomes</taxon>
    </lineage>
</organism>
<name>T0Y3I5_9ZZZZ</name>
<protein>
    <submittedName>
        <fullName evidence="1">Uncharacterized protein</fullName>
    </submittedName>
</protein>
<dbReference type="EMBL" id="AUZY01012519">
    <property type="protein sequence ID" value="EQD29611.1"/>
    <property type="molecule type" value="Genomic_DNA"/>
</dbReference>
<proteinExistence type="predicted"/>
<accession>T0Y3I5</accession>
<gene>
    <name evidence="1" type="ORF">B1B_18686</name>
</gene>
<evidence type="ECO:0000313" key="1">
    <source>
        <dbReference type="EMBL" id="EQD29611.1"/>
    </source>
</evidence>
<reference evidence="1" key="1">
    <citation type="submission" date="2013-08" db="EMBL/GenBank/DDBJ databases">
        <authorList>
            <person name="Mendez C."/>
            <person name="Richter M."/>
            <person name="Ferrer M."/>
            <person name="Sanchez J."/>
        </authorList>
    </citation>
    <scope>NUCLEOTIDE SEQUENCE</scope>
</reference>
<sequence length="211" mass="22129">MGSRLVFPRVNDTNQTCTAFLARALARASVLDGAAPLTLPSNWAQLTVAEQLFVLADLERVDRGLPPYLGLTASLDAAAQRAARRGTDPSGTGTYHAATWGGAWASGYSPLVADYLWIYDDGWGGSTGATTNLACHAPGAPGCWRHRDALLGDEPARDGGVGAYCTDCEMGAAYAPRGAHTAGASYVDLVARPAGRPAPVVFSWRTELAYT</sequence>
<comment type="caution">
    <text evidence="1">The sequence shown here is derived from an EMBL/GenBank/DDBJ whole genome shotgun (WGS) entry which is preliminary data.</text>
</comment>
<feature type="non-terminal residue" evidence="1">
    <location>
        <position position="211"/>
    </location>
</feature>
<dbReference type="AlphaFoldDB" id="T0Y3I5"/>